<proteinExistence type="predicted"/>
<reference evidence="3" key="1">
    <citation type="submission" date="2023-07" db="EMBL/GenBank/DDBJ databases">
        <title>draft genome sequence of fig (Ficus carica).</title>
        <authorList>
            <person name="Takahashi T."/>
            <person name="Nishimura K."/>
        </authorList>
    </citation>
    <scope>NUCLEOTIDE SEQUENCE</scope>
</reference>
<dbReference type="Proteomes" id="UP001187192">
    <property type="component" value="Unassembled WGS sequence"/>
</dbReference>
<keyword evidence="4" id="KW-1185">Reference proteome</keyword>
<gene>
    <name evidence="3" type="ORF">TIFTF001_015169</name>
</gene>
<dbReference type="FunFam" id="3.40.50.150:FF:000299">
    <property type="entry name" value="S-adenosyl-L-methionine-dependent methyltransferases superfamily protein"/>
    <property type="match status" value="1"/>
</dbReference>
<dbReference type="InterPro" id="IPR029063">
    <property type="entry name" value="SAM-dependent_MTases_sf"/>
</dbReference>
<name>A0AA88AL43_FICCA</name>
<keyword evidence="1" id="KW-0620">Polyamine biosynthesis</keyword>
<evidence type="ECO:0000256" key="2">
    <source>
        <dbReference type="SAM" id="MobiDB-lite"/>
    </source>
</evidence>
<evidence type="ECO:0000256" key="1">
    <source>
        <dbReference type="ARBA" id="ARBA00023115"/>
    </source>
</evidence>
<feature type="region of interest" description="Disordered" evidence="2">
    <location>
        <begin position="29"/>
        <end position="63"/>
    </location>
</feature>
<dbReference type="SUPFAM" id="SSF53335">
    <property type="entry name" value="S-adenosyl-L-methionine-dependent methyltransferases"/>
    <property type="match status" value="1"/>
</dbReference>
<evidence type="ECO:0008006" key="5">
    <source>
        <dbReference type="Google" id="ProtNLM"/>
    </source>
</evidence>
<dbReference type="EMBL" id="BTGU01000021">
    <property type="protein sequence ID" value="GMN45991.1"/>
    <property type="molecule type" value="Genomic_DNA"/>
</dbReference>
<dbReference type="AlphaFoldDB" id="A0AA88AL43"/>
<dbReference type="Gramene" id="FCD_00018089-RA">
    <property type="protein sequence ID" value="FCD_00018089-RA:cds"/>
    <property type="gene ID" value="FCD_00018089"/>
</dbReference>
<dbReference type="PANTHER" id="PTHR43317:SF1">
    <property type="entry name" value="THERMOSPERMINE SYNTHASE ACAULIS5"/>
    <property type="match status" value="1"/>
</dbReference>
<sequence length="325" mass="36243">MTYLLTSDQIKAFPPNPLLHHLPFKASPLSRRPTHFRSPLAKSKRTPDNKTTKTRTTQGDGIPSDDVKLLAKFRSRHNYIRVLEVSRRADHPFAGSRLLLLDNPGNIHSISFLFSSLTRTYLDVFATLPPLLPPGPLGILGFGAGSAARLILELYADLVVHGWELDPSVVSVGREFFGLSKLEKDHRNRLFVYVGDAFKASVRDGFSGILVDLFCRGSLVPELQDPKTWEVLARCLRKGGRVMVNVGGSCVEAEETGRDGRVVMEETLKAMQTVFGERLFVLSLGNRTDDSSVALTGDLPNLDAWKEKLPRDLVRYVDMWLPFSD</sequence>
<protein>
    <recommendedName>
        <fullName evidence="5">S-adenosyl-L-methionine-dependent methyltransferase</fullName>
    </recommendedName>
</protein>
<dbReference type="PANTHER" id="PTHR43317">
    <property type="entry name" value="THERMOSPERMINE SYNTHASE ACAULIS5"/>
    <property type="match status" value="1"/>
</dbReference>
<dbReference type="GO" id="GO:0010487">
    <property type="term" value="F:thermospermine synthase activity"/>
    <property type="evidence" value="ECO:0007669"/>
    <property type="project" value="TreeGrafter"/>
</dbReference>
<accession>A0AA88AL43</accession>
<organism evidence="3 4">
    <name type="scientific">Ficus carica</name>
    <name type="common">Common fig</name>
    <dbReference type="NCBI Taxonomy" id="3494"/>
    <lineage>
        <taxon>Eukaryota</taxon>
        <taxon>Viridiplantae</taxon>
        <taxon>Streptophyta</taxon>
        <taxon>Embryophyta</taxon>
        <taxon>Tracheophyta</taxon>
        <taxon>Spermatophyta</taxon>
        <taxon>Magnoliopsida</taxon>
        <taxon>eudicotyledons</taxon>
        <taxon>Gunneridae</taxon>
        <taxon>Pentapetalae</taxon>
        <taxon>rosids</taxon>
        <taxon>fabids</taxon>
        <taxon>Rosales</taxon>
        <taxon>Moraceae</taxon>
        <taxon>Ficeae</taxon>
        <taxon>Ficus</taxon>
    </lineage>
</organism>
<evidence type="ECO:0000313" key="3">
    <source>
        <dbReference type="EMBL" id="GMN45991.1"/>
    </source>
</evidence>
<comment type="caution">
    <text evidence="3">The sequence shown here is derived from an EMBL/GenBank/DDBJ whole genome shotgun (WGS) entry which is preliminary data.</text>
</comment>
<evidence type="ECO:0000313" key="4">
    <source>
        <dbReference type="Proteomes" id="UP001187192"/>
    </source>
</evidence>
<dbReference type="GO" id="GO:0006596">
    <property type="term" value="P:polyamine biosynthetic process"/>
    <property type="evidence" value="ECO:0007669"/>
    <property type="project" value="UniProtKB-KW"/>
</dbReference>
<dbReference type="Gene3D" id="3.40.50.150">
    <property type="entry name" value="Vaccinia Virus protein VP39"/>
    <property type="match status" value="1"/>
</dbReference>